<dbReference type="GO" id="GO:0030313">
    <property type="term" value="C:cell envelope"/>
    <property type="evidence" value="ECO:0007669"/>
    <property type="project" value="UniProtKB-SubCell"/>
</dbReference>
<dbReference type="InterPro" id="IPR028082">
    <property type="entry name" value="Peripla_BP_I"/>
</dbReference>
<proteinExistence type="inferred from homology"/>
<accession>A0A150LSE2</accession>
<dbReference type="InterPro" id="IPR025997">
    <property type="entry name" value="SBP_2_dom"/>
</dbReference>
<dbReference type="PANTHER" id="PTHR46847">
    <property type="entry name" value="D-ALLOSE-BINDING PERIPLASMIC PROTEIN-RELATED"/>
    <property type="match status" value="1"/>
</dbReference>
<dbReference type="SUPFAM" id="SSF53822">
    <property type="entry name" value="Periplasmic binding protein-like I"/>
    <property type="match status" value="1"/>
</dbReference>
<dbReference type="Gene3D" id="3.40.50.2300">
    <property type="match status" value="2"/>
</dbReference>
<protein>
    <recommendedName>
        <fullName evidence="5">Periplasmic binding protein domain-containing protein</fullName>
    </recommendedName>
</protein>
<name>A0A150LSE2_9BACI</name>
<gene>
    <name evidence="6" type="ORF">B4135_2709</name>
</gene>
<evidence type="ECO:0000256" key="3">
    <source>
        <dbReference type="ARBA" id="ARBA00022729"/>
    </source>
</evidence>
<keyword evidence="4" id="KW-0472">Membrane</keyword>
<dbReference type="Pfam" id="PF13407">
    <property type="entry name" value="Peripla_BP_4"/>
    <property type="match status" value="1"/>
</dbReference>
<dbReference type="STRING" id="301148.B4135_2709"/>
<comment type="subcellular location">
    <subcellularLocation>
        <location evidence="1">Cell envelope</location>
    </subcellularLocation>
</comment>
<keyword evidence="4" id="KW-1133">Transmembrane helix</keyword>
<dbReference type="GO" id="GO:0030246">
    <property type="term" value="F:carbohydrate binding"/>
    <property type="evidence" value="ECO:0007669"/>
    <property type="project" value="UniProtKB-ARBA"/>
</dbReference>
<dbReference type="PANTHER" id="PTHR46847:SF1">
    <property type="entry name" value="D-ALLOSE-BINDING PERIPLASMIC PROTEIN-RELATED"/>
    <property type="match status" value="1"/>
</dbReference>
<sequence length="339" mass="38622">MKLMRQRFAFFVFILLFSVCFFLMMYYGEKTFFVKKTAKSEAKKQAYHFVLIPEETDNEYWRIIEKGAREAAEKYNVYLEYLGPKRANMGEHVRILDKEIAGKVDGIMTQGISEDHFTPIINKAMDRGISVVTVDADAPYSRREVYVGTDNYAAGFLAGQALLEDTEGKQVVGIVTGRFDASHQRLRVQGFRDAVEKEKRIEIAGIKESGISKTGAVQATYDLLKEHPDITAFYGTSALDGLGIARVISTMRPNSDPYIITFDTLPENMDLLRDGKIDAIVVQHPYEMGYRAVEMLVELKKGNHPERLQYTESHILRQRDLDQFLKENKGLFGDEDDPD</sequence>
<dbReference type="Proteomes" id="UP000075683">
    <property type="component" value="Unassembled WGS sequence"/>
</dbReference>
<feature type="transmembrane region" description="Helical" evidence="4">
    <location>
        <begin position="7"/>
        <end position="27"/>
    </location>
</feature>
<dbReference type="EMBL" id="LQYT01000072">
    <property type="protein sequence ID" value="KYD15141.1"/>
    <property type="molecule type" value="Genomic_DNA"/>
</dbReference>
<keyword evidence="3" id="KW-0732">Signal</keyword>
<reference evidence="6 7" key="1">
    <citation type="submission" date="2016-01" db="EMBL/GenBank/DDBJ databases">
        <title>Draft Genome Sequences of Seven Thermophilic Sporeformers Isolated from Foods.</title>
        <authorList>
            <person name="Berendsen E.M."/>
            <person name="Wells-Bennik M.H."/>
            <person name="Krawcyk A.O."/>
            <person name="De Jong A."/>
            <person name="Holsappel S."/>
            <person name="Eijlander R.T."/>
            <person name="Kuipers O.P."/>
        </authorList>
    </citation>
    <scope>NUCLEOTIDE SEQUENCE [LARGE SCALE GENOMIC DNA]</scope>
    <source>
        <strain evidence="6 7">B4135</strain>
    </source>
</reference>
<comment type="similarity">
    <text evidence="2">Belongs to the bacterial solute-binding protein 2 family.</text>
</comment>
<dbReference type="CDD" id="cd06314">
    <property type="entry name" value="PBP1_tmGBP"/>
    <property type="match status" value="1"/>
</dbReference>
<evidence type="ECO:0000313" key="7">
    <source>
        <dbReference type="Proteomes" id="UP000075683"/>
    </source>
</evidence>
<evidence type="ECO:0000256" key="4">
    <source>
        <dbReference type="SAM" id="Phobius"/>
    </source>
</evidence>
<dbReference type="PATRIC" id="fig|301148.3.peg.215"/>
<dbReference type="AlphaFoldDB" id="A0A150LSE2"/>
<organism evidence="6 7">
    <name type="scientific">Caldibacillus debilis</name>
    <dbReference type="NCBI Taxonomy" id="301148"/>
    <lineage>
        <taxon>Bacteria</taxon>
        <taxon>Bacillati</taxon>
        <taxon>Bacillota</taxon>
        <taxon>Bacilli</taxon>
        <taxon>Bacillales</taxon>
        <taxon>Bacillaceae</taxon>
        <taxon>Caldibacillus</taxon>
    </lineage>
</organism>
<comment type="caution">
    <text evidence="6">The sequence shown here is derived from an EMBL/GenBank/DDBJ whole genome shotgun (WGS) entry which is preliminary data.</text>
</comment>
<feature type="domain" description="Periplasmic binding protein" evidence="5">
    <location>
        <begin position="49"/>
        <end position="303"/>
    </location>
</feature>
<evidence type="ECO:0000259" key="5">
    <source>
        <dbReference type="Pfam" id="PF13407"/>
    </source>
</evidence>
<evidence type="ECO:0000256" key="1">
    <source>
        <dbReference type="ARBA" id="ARBA00004196"/>
    </source>
</evidence>
<evidence type="ECO:0000256" key="2">
    <source>
        <dbReference type="ARBA" id="ARBA00007639"/>
    </source>
</evidence>
<evidence type="ECO:0000313" key="6">
    <source>
        <dbReference type="EMBL" id="KYD15141.1"/>
    </source>
</evidence>
<keyword evidence="4" id="KW-0812">Transmembrane</keyword>